<proteinExistence type="inferred from homology"/>
<keyword evidence="1" id="KW-1133">Transmembrane helix</keyword>
<dbReference type="InterPro" id="IPR002696">
    <property type="entry name" value="Membr_insert_effic_factor_YidD"/>
</dbReference>
<keyword evidence="1" id="KW-0812">Transmembrane</keyword>
<comment type="caution">
    <text evidence="2">The sequence shown here is derived from an EMBL/GenBank/DDBJ whole genome shotgun (WGS) entry which is preliminary data.</text>
</comment>
<keyword evidence="3" id="KW-1185">Reference proteome</keyword>
<dbReference type="PANTHER" id="PTHR33383:SF1">
    <property type="entry name" value="MEMBRANE PROTEIN INSERTION EFFICIENCY FACTOR-RELATED"/>
    <property type="match status" value="1"/>
</dbReference>
<dbReference type="Pfam" id="PF01809">
    <property type="entry name" value="YidD"/>
    <property type="match status" value="1"/>
</dbReference>
<dbReference type="AlphaFoldDB" id="W7TML8"/>
<evidence type="ECO:0000313" key="2">
    <source>
        <dbReference type="EMBL" id="EWM28345.1"/>
    </source>
</evidence>
<evidence type="ECO:0008006" key="4">
    <source>
        <dbReference type="Google" id="ProtNLM"/>
    </source>
</evidence>
<protein>
    <recommendedName>
        <fullName evidence="4">Membrane protein insertion efficiency factor</fullName>
    </recommendedName>
</protein>
<dbReference type="Proteomes" id="UP000019335">
    <property type="component" value="Chromosome 5"/>
</dbReference>
<dbReference type="PANTHER" id="PTHR33383">
    <property type="entry name" value="MEMBRANE PROTEIN INSERTION EFFICIENCY FACTOR-RELATED"/>
    <property type="match status" value="1"/>
</dbReference>
<dbReference type="OrthoDB" id="1798at2759"/>
<gene>
    <name evidence="2" type="ORF">Naga_100846g4</name>
</gene>
<evidence type="ECO:0000256" key="1">
    <source>
        <dbReference type="SAM" id="Phobius"/>
    </source>
</evidence>
<accession>W7TML8</accession>
<dbReference type="EMBL" id="AZIL01000343">
    <property type="protein sequence ID" value="EWM28345.1"/>
    <property type="molecule type" value="Genomic_DNA"/>
</dbReference>
<feature type="transmembrane region" description="Helical" evidence="1">
    <location>
        <begin position="29"/>
        <end position="50"/>
    </location>
</feature>
<sequence length="243" mass="26578">MLVSSTHASPSPCAHSQGHFAGRRPRTSILCHLFISFFLVLLPFMVQGFLQVPHQPSMAQAGPPHPLGPSRALSPAFCQACFHEHNHKDGGRKTRRPGMPVLHFRGSCGCNAALQPVLNALGPYFPHTDEDTPDREGSLDVPEAVDESFDEVEEVLAPTDASSAILINFFRGYKRYISPLLPQACRFFPTCSEYAIESVQKFGPAKGAVLTAWRLLRCNPLGGRGWDPPQWPPPGWKAGGTGR</sequence>
<reference evidence="2 3" key="1">
    <citation type="journal article" date="2014" name="Mol. Plant">
        <title>Chromosome Scale Genome Assembly and Transcriptome Profiling of Nannochloropsis gaditana in Nitrogen Depletion.</title>
        <authorList>
            <person name="Corteggiani Carpinelli E."/>
            <person name="Telatin A."/>
            <person name="Vitulo N."/>
            <person name="Forcato C."/>
            <person name="D'Angelo M."/>
            <person name="Schiavon R."/>
            <person name="Vezzi A."/>
            <person name="Giacometti G.M."/>
            <person name="Morosinotto T."/>
            <person name="Valle G."/>
        </authorList>
    </citation>
    <scope>NUCLEOTIDE SEQUENCE [LARGE SCALE GENOMIC DNA]</scope>
    <source>
        <strain evidence="2 3">B-31</strain>
    </source>
</reference>
<evidence type="ECO:0000313" key="3">
    <source>
        <dbReference type="Proteomes" id="UP000019335"/>
    </source>
</evidence>
<dbReference type="HAMAP" id="MF_00386">
    <property type="entry name" value="UPF0161_YidD"/>
    <property type="match status" value="1"/>
</dbReference>
<dbReference type="NCBIfam" id="TIGR00278">
    <property type="entry name" value="membrane protein insertion efficiency factor YidD"/>
    <property type="match status" value="1"/>
</dbReference>
<keyword evidence="1" id="KW-0472">Membrane</keyword>
<organism evidence="2 3">
    <name type="scientific">Nannochloropsis gaditana</name>
    <dbReference type="NCBI Taxonomy" id="72520"/>
    <lineage>
        <taxon>Eukaryota</taxon>
        <taxon>Sar</taxon>
        <taxon>Stramenopiles</taxon>
        <taxon>Ochrophyta</taxon>
        <taxon>Eustigmatophyceae</taxon>
        <taxon>Eustigmatales</taxon>
        <taxon>Monodopsidaceae</taxon>
        <taxon>Nannochloropsis</taxon>
    </lineage>
</organism>
<name>W7TML8_9STRA</name>
<dbReference type="SMART" id="SM01234">
    <property type="entry name" value="Haemolytic"/>
    <property type="match status" value="1"/>
</dbReference>